<name>A0A1I7WR71_HETBA</name>
<proteinExistence type="predicted"/>
<organism evidence="2 3">
    <name type="scientific">Heterorhabditis bacteriophora</name>
    <name type="common">Entomopathogenic nematode worm</name>
    <dbReference type="NCBI Taxonomy" id="37862"/>
    <lineage>
        <taxon>Eukaryota</taxon>
        <taxon>Metazoa</taxon>
        <taxon>Ecdysozoa</taxon>
        <taxon>Nematoda</taxon>
        <taxon>Chromadorea</taxon>
        <taxon>Rhabditida</taxon>
        <taxon>Rhabditina</taxon>
        <taxon>Rhabditomorpha</taxon>
        <taxon>Strongyloidea</taxon>
        <taxon>Heterorhabditidae</taxon>
        <taxon>Heterorhabditis</taxon>
    </lineage>
</organism>
<evidence type="ECO:0000313" key="2">
    <source>
        <dbReference type="Proteomes" id="UP000095283"/>
    </source>
</evidence>
<dbReference type="SUPFAM" id="SSF48056">
    <property type="entry name" value="Di-copper centre-containing domain"/>
    <property type="match status" value="1"/>
</dbReference>
<evidence type="ECO:0000313" key="3">
    <source>
        <dbReference type="WBParaSite" id="Hba_07672"/>
    </source>
</evidence>
<dbReference type="InterPro" id="IPR008922">
    <property type="entry name" value="Di-copper_centre_dom_sf"/>
</dbReference>
<keyword evidence="2" id="KW-1185">Reference proteome</keyword>
<reference evidence="3" key="1">
    <citation type="submission" date="2016-11" db="UniProtKB">
        <authorList>
            <consortium name="WormBaseParasite"/>
        </authorList>
    </citation>
    <scope>IDENTIFICATION</scope>
</reference>
<sequence>MSNNTGQVSEQAGGMAALHCILYICPVANSIEDEIRHKNTKPNLIFPLCTVNQNYLCLNYSNRLFYYFLLIPSLIFLFFYRSNGWRRLYPAEWAAVPDGTNVGSSSGAHSGPGFLPWHREYMKRLKKITGLSNEYTDNLFRYAPRATCSFGNPNCGSIYLFCDTRGNPHCVSKIKPNGLCRGFEGFDACWQGTCVASWCRPGQQFQRVA</sequence>
<protein>
    <submittedName>
        <fullName evidence="3">Tyrosinase_Cu-bd domain-containing protein</fullName>
    </submittedName>
</protein>
<evidence type="ECO:0000256" key="1">
    <source>
        <dbReference type="SAM" id="Phobius"/>
    </source>
</evidence>
<accession>A0A1I7WR71</accession>
<dbReference type="Proteomes" id="UP000095283">
    <property type="component" value="Unplaced"/>
</dbReference>
<keyword evidence="1" id="KW-0812">Transmembrane</keyword>
<keyword evidence="1" id="KW-1133">Transmembrane helix</keyword>
<dbReference type="AlphaFoldDB" id="A0A1I7WR71"/>
<dbReference type="Gene3D" id="1.10.1280.10">
    <property type="entry name" value="Di-copper center containing domain from catechol oxidase"/>
    <property type="match status" value="1"/>
</dbReference>
<dbReference type="WBParaSite" id="Hba_07672">
    <property type="protein sequence ID" value="Hba_07672"/>
    <property type="gene ID" value="Hba_07672"/>
</dbReference>
<feature type="transmembrane region" description="Helical" evidence="1">
    <location>
        <begin position="64"/>
        <end position="80"/>
    </location>
</feature>
<keyword evidence="1" id="KW-0472">Membrane</keyword>